<dbReference type="RefSeq" id="WP_014563131.1">
    <property type="nucleotide sequence ID" value="NZ_CP012381.1"/>
</dbReference>
<name>A0A9Q5G7M6_LACHE</name>
<accession>A0A9Q5G7M6</accession>
<dbReference type="EMBL" id="CP012381">
    <property type="protein sequence ID" value="ALI52101.1"/>
    <property type="molecule type" value="Genomic_DNA"/>
</dbReference>
<gene>
    <name evidence="1" type="ORF">ALV80_02590</name>
    <name evidence="2" type="ORF">IMAU50013_00840</name>
</gene>
<evidence type="ECO:0000313" key="4">
    <source>
        <dbReference type="Proteomes" id="UP000601587"/>
    </source>
</evidence>
<reference evidence="2" key="2">
    <citation type="submission" date="2019-09" db="EMBL/GenBank/DDBJ databases">
        <title>Comparative genomic analysis of Lactobacillus helveticus.</title>
        <authorList>
            <person name="Zhang H."/>
            <person name="Chen Y."/>
            <person name="Zhong Z."/>
        </authorList>
    </citation>
    <scope>NUCLEOTIDE SEQUENCE</scope>
    <source>
        <strain evidence="2">IMAU50013</strain>
    </source>
</reference>
<evidence type="ECO:0000313" key="1">
    <source>
        <dbReference type="EMBL" id="ALI52101.1"/>
    </source>
</evidence>
<reference evidence="1 3" key="1">
    <citation type="submission" date="2015-08" db="EMBL/GenBank/DDBJ databases">
        <title>Complete genome sequence of Lactobacillus helveticus CAUH18, a probiotic strain originated from koumiss.</title>
        <authorList>
            <person name="Yang Y."/>
            <person name="Hao Y."/>
        </authorList>
    </citation>
    <scope>NUCLEOTIDE SEQUENCE [LARGE SCALE GENOMIC DNA]</scope>
    <source>
        <strain evidence="1 3">CAUH18</strain>
    </source>
</reference>
<protein>
    <submittedName>
        <fullName evidence="2">Uncharacterized protein</fullName>
    </submittedName>
</protein>
<dbReference type="EMBL" id="WCGB01000012">
    <property type="protein sequence ID" value="NRN91310.1"/>
    <property type="molecule type" value="Genomic_DNA"/>
</dbReference>
<organism evidence="2 4">
    <name type="scientific">Lactobacillus helveticus</name>
    <name type="common">Lactobacillus suntoryeus</name>
    <dbReference type="NCBI Taxonomy" id="1587"/>
    <lineage>
        <taxon>Bacteria</taxon>
        <taxon>Bacillati</taxon>
        <taxon>Bacillota</taxon>
        <taxon>Bacilli</taxon>
        <taxon>Lactobacillales</taxon>
        <taxon>Lactobacillaceae</taxon>
        <taxon>Lactobacillus</taxon>
    </lineage>
</organism>
<sequence>MLGLVDLINDRPVHLNKYFDWAQKKIKELNDDSKWRDKIMDYETRLLEEKQEGKEEGKEEATIAGLKKLIAALRDFGGTNQQILHRLEIDYGDQFTKKELENFMKQA</sequence>
<dbReference type="Proteomes" id="UP000063930">
    <property type="component" value="Chromosome"/>
</dbReference>
<evidence type="ECO:0000313" key="2">
    <source>
        <dbReference type="EMBL" id="NRN91310.1"/>
    </source>
</evidence>
<dbReference type="AlphaFoldDB" id="A0A9Q5G7M6"/>
<evidence type="ECO:0000313" key="3">
    <source>
        <dbReference type="Proteomes" id="UP000063930"/>
    </source>
</evidence>
<proteinExistence type="predicted"/>
<dbReference type="Proteomes" id="UP000601587">
    <property type="component" value="Unassembled WGS sequence"/>
</dbReference>